<dbReference type="Proteomes" id="UP001283361">
    <property type="component" value="Unassembled WGS sequence"/>
</dbReference>
<dbReference type="EMBL" id="JAWDGP010005891">
    <property type="protein sequence ID" value="KAK3750298.1"/>
    <property type="molecule type" value="Genomic_DNA"/>
</dbReference>
<sequence>MRPTNSSTPPMSIKQQPATPPHNQSQTLDQNSTQPPMSTDPTPTHIASLTSSYPNSTTPLLSANNSNQSLNASHSSASPDPISIDMPSHTTSSNASGLQNPSPSNLPLDSVPSNQTQDHIFNGKSSNSVSDVTPPTPNPDIFPLTQNLTSKQSSQTTKNPGNFTAAPTMCDPLITPTSTCAQSTPIAQKQKLLPICTNPPIIPIPNDQFTTSSFLKPLSAPTPTNTLLTPISSIPLGVVSQTSSSPSPNNPKDEKTPTKPVQTLTSISTTPTTFISPNSPPTPTSTKLPTFTVSVLPTMPISNHQQITPIYSNLLLTHPKTDAPLINISKDQLSNPLLTTISTNPLAPSISTNSPSTPTHPSPPPTPISTYPPSTPIHPNPPPTSISIKLPSSTIPTNPPPTPISTNLSTTPIFSNPLSHLQPNTPHLKPPTPISTIPPQCTTTSFKPLLNPAKSSRAPSPNTPEIQVINEETNDSRVSLEVESNDGDIKVPQELATFPRTRFKPRNPYPSFKRAKVRVSK</sequence>
<name>A0AAE0YLF6_9GAST</name>
<feature type="region of interest" description="Disordered" evidence="1">
    <location>
        <begin position="501"/>
        <end position="521"/>
    </location>
</feature>
<comment type="caution">
    <text evidence="2">The sequence shown here is derived from an EMBL/GenBank/DDBJ whole genome shotgun (WGS) entry which is preliminary data.</text>
</comment>
<dbReference type="AlphaFoldDB" id="A0AAE0YLF6"/>
<feature type="region of interest" description="Disordered" evidence="1">
    <location>
        <begin position="344"/>
        <end position="437"/>
    </location>
</feature>
<feature type="compositionally biased region" description="Polar residues" evidence="1">
    <location>
        <begin position="144"/>
        <end position="162"/>
    </location>
</feature>
<reference evidence="2" key="1">
    <citation type="journal article" date="2023" name="G3 (Bethesda)">
        <title>A reference genome for the long-term kleptoplast-retaining sea slug Elysia crispata morphotype clarki.</title>
        <authorList>
            <person name="Eastman K.E."/>
            <person name="Pendleton A.L."/>
            <person name="Shaikh M.A."/>
            <person name="Suttiyut T."/>
            <person name="Ogas R."/>
            <person name="Tomko P."/>
            <person name="Gavelis G."/>
            <person name="Widhalm J.R."/>
            <person name="Wisecaver J.H."/>
        </authorList>
    </citation>
    <scope>NUCLEOTIDE SEQUENCE</scope>
    <source>
        <strain evidence="2">ECLA1</strain>
    </source>
</reference>
<evidence type="ECO:0000313" key="2">
    <source>
        <dbReference type="EMBL" id="KAK3750298.1"/>
    </source>
</evidence>
<evidence type="ECO:0000313" key="3">
    <source>
        <dbReference type="Proteomes" id="UP001283361"/>
    </source>
</evidence>
<feature type="region of interest" description="Disordered" evidence="1">
    <location>
        <begin position="1"/>
        <end position="165"/>
    </location>
</feature>
<organism evidence="2 3">
    <name type="scientific">Elysia crispata</name>
    <name type="common">lettuce slug</name>
    <dbReference type="NCBI Taxonomy" id="231223"/>
    <lineage>
        <taxon>Eukaryota</taxon>
        <taxon>Metazoa</taxon>
        <taxon>Spiralia</taxon>
        <taxon>Lophotrochozoa</taxon>
        <taxon>Mollusca</taxon>
        <taxon>Gastropoda</taxon>
        <taxon>Heterobranchia</taxon>
        <taxon>Euthyneura</taxon>
        <taxon>Panpulmonata</taxon>
        <taxon>Sacoglossa</taxon>
        <taxon>Placobranchoidea</taxon>
        <taxon>Plakobranchidae</taxon>
        <taxon>Elysia</taxon>
    </lineage>
</organism>
<proteinExistence type="predicted"/>
<feature type="compositionally biased region" description="Low complexity" evidence="1">
    <location>
        <begin position="385"/>
        <end position="396"/>
    </location>
</feature>
<feature type="compositionally biased region" description="Polar residues" evidence="1">
    <location>
        <begin position="1"/>
        <end position="59"/>
    </location>
</feature>
<protein>
    <submittedName>
        <fullName evidence="2">Uncharacterized protein</fullName>
    </submittedName>
</protein>
<feature type="compositionally biased region" description="Polar residues" evidence="1">
    <location>
        <begin position="88"/>
        <end position="133"/>
    </location>
</feature>
<feature type="compositionally biased region" description="Low complexity" evidence="1">
    <location>
        <begin position="60"/>
        <end position="78"/>
    </location>
</feature>
<feature type="compositionally biased region" description="Pro residues" evidence="1">
    <location>
        <begin position="358"/>
        <end position="367"/>
    </location>
</feature>
<feature type="compositionally biased region" description="Low complexity" evidence="1">
    <location>
        <begin position="348"/>
        <end position="357"/>
    </location>
</feature>
<gene>
    <name evidence="2" type="ORF">RRG08_015789</name>
</gene>
<feature type="compositionally biased region" description="Polar residues" evidence="1">
    <location>
        <begin position="413"/>
        <end position="425"/>
    </location>
</feature>
<evidence type="ECO:0000256" key="1">
    <source>
        <dbReference type="SAM" id="MobiDB-lite"/>
    </source>
</evidence>
<feature type="region of interest" description="Disordered" evidence="1">
    <location>
        <begin position="238"/>
        <end position="263"/>
    </location>
</feature>
<feature type="compositionally biased region" description="Pro residues" evidence="1">
    <location>
        <begin position="373"/>
        <end position="384"/>
    </location>
</feature>
<keyword evidence="3" id="KW-1185">Reference proteome</keyword>
<accession>A0AAE0YLF6</accession>